<dbReference type="EMBL" id="JAFIDA010000001">
    <property type="protein sequence ID" value="MBP1325070.1"/>
    <property type="molecule type" value="Genomic_DNA"/>
</dbReference>
<keyword evidence="2" id="KW-0969">Cilium</keyword>
<reference evidence="2" key="1">
    <citation type="submission" date="2021-02" db="EMBL/GenBank/DDBJ databases">
        <title>Sequencing the genomes of 1000 actinobacteria strains.</title>
        <authorList>
            <person name="Klenk H.-P."/>
        </authorList>
    </citation>
    <scope>NUCLEOTIDE SEQUENCE</scope>
    <source>
        <strain evidence="2">DSM 22850</strain>
    </source>
</reference>
<sequence>MAQPKIDKREVQKIKSSMASNGEAKTARRFNEHSPEFQKVTEQRQQRKAQARKGQAAHFQNSSNTNQKGNTMSQPTQKAKPATQTAKAKPAAQQRAAKKQPMTAGQQKAAQMKQSQNRQNSRLAQAKSKSQSQTQSM</sequence>
<dbReference type="Proteomes" id="UP000675163">
    <property type="component" value="Unassembled WGS sequence"/>
</dbReference>
<feature type="compositionally biased region" description="Basic and acidic residues" evidence="1">
    <location>
        <begin position="1"/>
        <end position="13"/>
    </location>
</feature>
<feature type="compositionally biased region" description="Low complexity" evidence="1">
    <location>
        <begin position="74"/>
        <end position="101"/>
    </location>
</feature>
<feature type="compositionally biased region" description="Low complexity" evidence="1">
    <location>
        <begin position="124"/>
        <end position="137"/>
    </location>
</feature>
<protein>
    <submittedName>
        <fullName evidence="2">Flagellar biosynthesis GTPase FlhF</fullName>
    </submittedName>
</protein>
<keyword evidence="2" id="KW-0966">Cell projection</keyword>
<evidence type="ECO:0000256" key="1">
    <source>
        <dbReference type="SAM" id="MobiDB-lite"/>
    </source>
</evidence>
<name>A0A940PRU3_9MICO</name>
<proteinExistence type="predicted"/>
<comment type="caution">
    <text evidence="2">The sequence shown here is derived from an EMBL/GenBank/DDBJ whole genome shotgun (WGS) entry which is preliminary data.</text>
</comment>
<keyword evidence="3" id="KW-1185">Reference proteome</keyword>
<dbReference type="RefSeq" id="WP_209704151.1">
    <property type="nucleotide sequence ID" value="NZ_JAFIDA010000001.1"/>
</dbReference>
<feature type="region of interest" description="Disordered" evidence="1">
    <location>
        <begin position="1"/>
        <end position="137"/>
    </location>
</feature>
<gene>
    <name evidence="2" type="ORF">JOF28_000302</name>
</gene>
<feature type="compositionally biased region" description="Polar residues" evidence="1">
    <location>
        <begin position="103"/>
        <end position="123"/>
    </location>
</feature>
<organism evidence="2 3">
    <name type="scientific">Leucobacter exalbidus</name>
    <dbReference type="NCBI Taxonomy" id="662960"/>
    <lineage>
        <taxon>Bacteria</taxon>
        <taxon>Bacillati</taxon>
        <taxon>Actinomycetota</taxon>
        <taxon>Actinomycetes</taxon>
        <taxon>Micrococcales</taxon>
        <taxon>Microbacteriaceae</taxon>
        <taxon>Leucobacter</taxon>
    </lineage>
</organism>
<accession>A0A940PRU3</accession>
<evidence type="ECO:0000313" key="2">
    <source>
        <dbReference type="EMBL" id="MBP1325070.1"/>
    </source>
</evidence>
<dbReference type="AlphaFoldDB" id="A0A940PRU3"/>
<feature type="compositionally biased region" description="Basic and acidic residues" evidence="1">
    <location>
        <begin position="25"/>
        <end position="45"/>
    </location>
</feature>
<evidence type="ECO:0000313" key="3">
    <source>
        <dbReference type="Proteomes" id="UP000675163"/>
    </source>
</evidence>
<feature type="compositionally biased region" description="Polar residues" evidence="1">
    <location>
        <begin position="58"/>
        <end position="73"/>
    </location>
</feature>
<keyword evidence="2" id="KW-0282">Flagellum</keyword>